<reference evidence="6" key="1">
    <citation type="submission" date="2022-06" db="EMBL/GenBank/DDBJ databases">
        <title>Draft genome sequence of Streptomyces sp. RB6PN25 isolated from peat swamp forest in Thailand.</title>
        <authorList>
            <person name="Duangmal K."/>
            <person name="Klaysubun C."/>
        </authorList>
    </citation>
    <scope>NUCLEOTIDE SEQUENCE</scope>
    <source>
        <strain evidence="6">RB6PN25</strain>
    </source>
</reference>
<dbReference type="InterPro" id="IPR009003">
    <property type="entry name" value="Peptidase_S1_PA"/>
</dbReference>
<dbReference type="InterPro" id="IPR001314">
    <property type="entry name" value="Peptidase_S1A"/>
</dbReference>
<dbReference type="InterPro" id="IPR001254">
    <property type="entry name" value="Trypsin_dom"/>
</dbReference>
<dbReference type="Pfam" id="PF00089">
    <property type="entry name" value="Trypsin"/>
    <property type="match status" value="1"/>
</dbReference>
<dbReference type="GO" id="GO:0008233">
    <property type="term" value="F:peptidase activity"/>
    <property type="evidence" value="ECO:0007669"/>
    <property type="project" value="UniProtKB-KW"/>
</dbReference>
<accession>A0ABT1PZB4</accession>
<feature type="signal peptide" evidence="4">
    <location>
        <begin position="1"/>
        <end position="35"/>
    </location>
</feature>
<proteinExistence type="inferred from homology"/>
<dbReference type="PANTHER" id="PTHR24276">
    <property type="entry name" value="POLYSERASE-RELATED"/>
    <property type="match status" value="1"/>
</dbReference>
<keyword evidence="2" id="KW-1015">Disulfide bond</keyword>
<keyword evidence="7" id="KW-1185">Reference proteome</keyword>
<sequence length="289" mass="30168">MRYRPRRRRAAALFGGLTLLAAASPLLTPAIPASADRIVVGGQPASIEKHPWVVALASRARFGPNRSGQFCGGALVAPSVVLTAAHCFGRDVLGLDWHDVPDLRVIAGRYDLRGHAGQEVPLKSVWINPAYDAMTNTGDVAMIKLARPLAAASVIPMAGPADGQAYRSGSPATVYGWGDTSGHGSYAWTLHSARVTLLDDSRCTRAYPGSPVGTYVPSAMLCAGTPRGGRDACQGDSGGPLVSHGRLVGLVSWGTGCGQAGHPGVYTRVSPIAEQVSKSDKSEKSEMSE</sequence>
<evidence type="ECO:0000313" key="6">
    <source>
        <dbReference type="EMBL" id="MCQ4082986.1"/>
    </source>
</evidence>
<dbReference type="RefSeq" id="WP_255921889.1">
    <property type="nucleotide sequence ID" value="NZ_JANFNG010000017.1"/>
</dbReference>
<evidence type="ECO:0000313" key="7">
    <source>
        <dbReference type="Proteomes" id="UP001057702"/>
    </source>
</evidence>
<evidence type="ECO:0000256" key="2">
    <source>
        <dbReference type="ARBA" id="ARBA00023157"/>
    </source>
</evidence>
<organism evidence="6 7">
    <name type="scientific">Streptomyces humicola</name>
    <dbReference type="NCBI Taxonomy" id="2953240"/>
    <lineage>
        <taxon>Bacteria</taxon>
        <taxon>Bacillati</taxon>
        <taxon>Actinomycetota</taxon>
        <taxon>Actinomycetes</taxon>
        <taxon>Kitasatosporales</taxon>
        <taxon>Streptomycetaceae</taxon>
        <taxon>Streptomyces</taxon>
    </lineage>
</organism>
<evidence type="ECO:0000256" key="4">
    <source>
        <dbReference type="SAM" id="SignalP"/>
    </source>
</evidence>
<dbReference type="PRINTS" id="PR00722">
    <property type="entry name" value="CHYMOTRYPSIN"/>
</dbReference>
<keyword evidence="3" id="KW-0378">Hydrolase</keyword>
<dbReference type="InterPro" id="IPR033116">
    <property type="entry name" value="TRYPSIN_SER"/>
</dbReference>
<dbReference type="GO" id="GO:0006508">
    <property type="term" value="P:proteolysis"/>
    <property type="evidence" value="ECO:0007669"/>
    <property type="project" value="UniProtKB-KW"/>
</dbReference>
<keyword evidence="4" id="KW-0732">Signal</keyword>
<evidence type="ECO:0000256" key="1">
    <source>
        <dbReference type="ARBA" id="ARBA00007664"/>
    </source>
</evidence>
<evidence type="ECO:0000256" key="3">
    <source>
        <dbReference type="RuleBase" id="RU363034"/>
    </source>
</evidence>
<dbReference type="EMBL" id="JANFNG010000017">
    <property type="protein sequence ID" value="MCQ4082986.1"/>
    <property type="molecule type" value="Genomic_DNA"/>
</dbReference>
<name>A0ABT1PZB4_9ACTN</name>
<dbReference type="SMART" id="SM00020">
    <property type="entry name" value="Tryp_SPc"/>
    <property type="match status" value="1"/>
</dbReference>
<dbReference type="InterPro" id="IPR018114">
    <property type="entry name" value="TRYPSIN_HIS"/>
</dbReference>
<dbReference type="PANTHER" id="PTHR24276:SF98">
    <property type="entry name" value="FI18310P1-RELATED"/>
    <property type="match status" value="1"/>
</dbReference>
<dbReference type="PROSITE" id="PS00135">
    <property type="entry name" value="TRYPSIN_SER"/>
    <property type="match status" value="1"/>
</dbReference>
<evidence type="ECO:0000259" key="5">
    <source>
        <dbReference type="PROSITE" id="PS50240"/>
    </source>
</evidence>
<comment type="caution">
    <text evidence="6">The sequence shown here is derived from an EMBL/GenBank/DDBJ whole genome shotgun (WGS) entry which is preliminary data.</text>
</comment>
<feature type="domain" description="Peptidase S1" evidence="5">
    <location>
        <begin position="39"/>
        <end position="281"/>
    </location>
</feature>
<dbReference type="SUPFAM" id="SSF50494">
    <property type="entry name" value="Trypsin-like serine proteases"/>
    <property type="match status" value="1"/>
</dbReference>
<dbReference type="CDD" id="cd00190">
    <property type="entry name" value="Tryp_SPc"/>
    <property type="match status" value="1"/>
</dbReference>
<dbReference type="InterPro" id="IPR043504">
    <property type="entry name" value="Peptidase_S1_PA_chymotrypsin"/>
</dbReference>
<dbReference type="Gene3D" id="2.40.10.10">
    <property type="entry name" value="Trypsin-like serine proteases"/>
    <property type="match status" value="1"/>
</dbReference>
<feature type="chain" id="PRO_5046153164" evidence="4">
    <location>
        <begin position="36"/>
        <end position="289"/>
    </location>
</feature>
<keyword evidence="3" id="KW-0720">Serine protease</keyword>
<protein>
    <submittedName>
        <fullName evidence="6">Serine protease</fullName>
    </submittedName>
</protein>
<keyword evidence="3 6" id="KW-0645">Protease</keyword>
<dbReference type="InterPro" id="IPR050430">
    <property type="entry name" value="Peptidase_S1"/>
</dbReference>
<dbReference type="PROSITE" id="PS00134">
    <property type="entry name" value="TRYPSIN_HIS"/>
    <property type="match status" value="1"/>
</dbReference>
<comment type="similarity">
    <text evidence="1">Belongs to the peptidase S1 family.</text>
</comment>
<dbReference type="Proteomes" id="UP001057702">
    <property type="component" value="Unassembled WGS sequence"/>
</dbReference>
<gene>
    <name evidence="6" type="ORF">NGB36_20865</name>
</gene>
<dbReference type="PROSITE" id="PS50240">
    <property type="entry name" value="TRYPSIN_DOM"/>
    <property type="match status" value="1"/>
</dbReference>